<sequence>MTEPLPPADPVAASPAPPASPASPGSPAGPGEEPRRRLHPLSPLLRGAKSLVVIVAAMSWQTLGSVGLGVFALLVGVLAIGALVVFAVSWLNTGYHVVGRELRIHEGLLWRRTRAIPLERLQSVELVRPLLAQLAGLAELRLEVVGGGKTEAPLAYLSVRDATALRERLLTLARRVGAAPAGAGGEAAAAGDAAPAEAPAWQLHAVSNDDLVLSQLLTPQAMFLPFGVAFVVLQFLLEDTWSFVAIASTLTAMAGVLLQPVRRILSDWNFRAARDGDDRFRLSYGLTETRHQTVPLHRIQNVQLTSPLLWRPKKWLRLRMHIAGAASPGGNDAQRGDRLLPVGDQATARMLLWHAVPGADLAAVHTTPPPPRTRWLHPFAWRSLGAGFADQVFATRSGLLTRELTLVSYARIQSVRVVQGPLQRRLRLATVYADTAGGRSGAARDRDLDEAWRMAAELSARARQAREGLSSPHGAA</sequence>
<feature type="transmembrane region" description="Helical" evidence="2">
    <location>
        <begin position="221"/>
        <end position="237"/>
    </location>
</feature>
<comment type="caution">
    <text evidence="4">The sequence shown here is derived from an EMBL/GenBank/DDBJ whole genome shotgun (WGS) entry which is preliminary data.</text>
</comment>
<feature type="domain" description="YdbS-like PH" evidence="3">
    <location>
        <begin position="381"/>
        <end position="455"/>
    </location>
</feature>
<feature type="region of interest" description="Disordered" evidence="1">
    <location>
        <begin position="1"/>
        <end position="38"/>
    </location>
</feature>
<dbReference type="InterPro" id="IPR014529">
    <property type="entry name" value="UCP026631"/>
</dbReference>
<dbReference type="AlphaFoldDB" id="A0A8J4DJP4"/>
<keyword evidence="2" id="KW-0472">Membrane</keyword>
<keyword evidence="2" id="KW-0812">Transmembrane</keyword>
<protein>
    <recommendedName>
        <fullName evidence="3">YdbS-like PH domain-containing protein</fullName>
    </recommendedName>
</protein>
<dbReference type="PANTHER" id="PTHR34473:SF2">
    <property type="entry name" value="UPF0699 TRANSMEMBRANE PROTEIN YDBT"/>
    <property type="match status" value="1"/>
</dbReference>
<organism evidence="4 5">
    <name type="scientific">Spirilliplanes yamanashiensis</name>
    <dbReference type="NCBI Taxonomy" id="42233"/>
    <lineage>
        <taxon>Bacteria</taxon>
        <taxon>Bacillati</taxon>
        <taxon>Actinomycetota</taxon>
        <taxon>Actinomycetes</taxon>
        <taxon>Micromonosporales</taxon>
        <taxon>Micromonosporaceae</taxon>
        <taxon>Spirilliplanes</taxon>
    </lineage>
</organism>
<feature type="transmembrane region" description="Helical" evidence="2">
    <location>
        <begin position="243"/>
        <end position="261"/>
    </location>
</feature>
<feature type="transmembrane region" description="Helical" evidence="2">
    <location>
        <begin position="69"/>
        <end position="91"/>
    </location>
</feature>
<evidence type="ECO:0000256" key="1">
    <source>
        <dbReference type="SAM" id="MobiDB-lite"/>
    </source>
</evidence>
<evidence type="ECO:0000259" key="3">
    <source>
        <dbReference type="Pfam" id="PF03703"/>
    </source>
</evidence>
<feature type="domain" description="YdbS-like PH" evidence="3">
    <location>
        <begin position="90"/>
        <end position="169"/>
    </location>
</feature>
<feature type="compositionally biased region" description="Pro residues" evidence="1">
    <location>
        <begin position="1"/>
        <end position="21"/>
    </location>
</feature>
<dbReference type="InterPro" id="IPR005182">
    <property type="entry name" value="YdbS-like_PH"/>
</dbReference>
<evidence type="ECO:0000313" key="5">
    <source>
        <dbReference type="Proteomes" id="UP000652013"/>
    </source>
</evidence>
<keyword evidence="5" id="KW-1185">Reference proteome</keyword>
<keyword evidence="2" id="KW-1133">Transmembrane helix</keyword>
<feature type="compositionally biased region" description="Low complexity" evidence="1">
    <location>
        <begin position="22"/>
        <end position="31"/>
    </location>
</feature>
<gene>
    <name evidence="4" type="ORF">Sya03_25620</name>
</gene>
<dbReference type="Pfam" id="PF03703">
    <property type="entry name" value="bPH_2"/>
    <property type="match status" value="3"/>
</dbReference>
<evidence type="ECO:0000313" key="4">
    <source>
        <dbReference type="EMBL" id="GIJ03210.1"/>
    </source>
</evidence>
<dbReference type="Proteomes" id="UP000652013">
    <property type="component" value="Unassembled WGS sequence"/>
</dbReference>
<reference evidence="4" key="1">
    <citation type="submission" date="2021-01" db="EMBL/GenBank/DDBJ databases">
        <title>Whole genome shotgun sequence of Spirilliplanes yamanashiensis NBRC 15828.</title>
        <authorList>
            <person name="Komaki H."/>
            <person name="Tamura T."/>
        </authorList>
    </citation>
    <scope>NUCLEOTIDE SEQUENCE</scope>
    <source>
        <strain evidence="4">NBRC 15828</strain>
    </source>
</reference>
<dbReference type="EMBL" id="BOOY01000018">
    <property type="protein sequence ID" value="GIJ03210.1"/>
    <property type="molecule type" value="Genomic_DNA"/>
</dbReference>
<evidence type="ECO:0000256" key="2">
    <source>
        <dbReference type="SAM" id="Phobius"/>
    </source>
</evidence>
<feature type="domain" description="YdbS-like PH" evidence="3">
    <location>
        <begin position="274"/>
        <end position="326"/>
    </location>
</feature>
<dbReference type="PIRSF" id="PIRSF026631">
    <property type="entry name" value="UCP026631"/>
    <property type="match status" value="1"/>
</dbReference>
<proteinExistence type="predicted"/>
<dbReference type="PANTHER" id="PTHR34473">
    <property type="entry name" value="UPF0699 TRANSMEMBRANE PROTEIN YDBS"/>
    <property type="match status" value="1"/>
</dbReference>
<accession>A0A8J4DJP4</accession>
<name>A0A8J4DJP4_9ACTN</name>